<organism evidence="3 4">
    <name type="scientific">Oedothorax gibbosus</name>
    <dbReference type="NCBI Taxonomy" id="931172"/>
    <lineage>
        <taxon>Eukaryota</taxon>
        <taxon>Metazoa</taxon>
        <taxon>Ecdysozoa</taxon>
        <taxon>Arthropoda</taxon>
        <taxon>Chelicerata</taxon>
        <taxon>Arachnida</taxon>
        <taxon>Araneae</taxon>
        <taxon>Araneomorphae</taxon>
        <taxon>Entelegynae</taxon>
        <taxon>Araneoidea</taxon>
        <taxon>Linyphiidae</taxon>
        <taxon>Erigoninae</taxon>
        <taxon>Oedothorax</taxon>
    </lineage>
</organism>
<keyword evidence="4" id="KW-1185">Reference proteome</keyword>
<keyword evidence="1" id="KW-0175">Coiled coil</keyword>
<evidence type="ECO:0000256" key="1">
    <source>
        <dbReference type="SAM" id="Coils"/>
    </source>
</evidence>
<feature type="compositionally biased region" description="Basic residues" evidence="2">
    <location>
        <begin position="18"/>
        <end position="27"/>
    </location>
</feature>
<evidence type="ECO:0000256" key="2">
    <source>
        <dbReference type="SAM" id="MobiDB-lite"/>
    </source>
</evidence>
<sequence>MSGNKKNKNSVAGVPSKRFTKKEKRQRSTSSSSSSKKCKLTQTSQSTDQISSVYSLSNNKDSYLASTQRWKELLLNNETRNGLLARSEEIYRENVTQLLKGLDDFARNPAKWSRQDTNLFYCKIISFIVNWKKQLLKENTCDLINNRFNLLTSFSHELSTVMKFSETQRNVIDCKVKELNDVRSELAKRGQFLSSQSSLTTQLKNNDPELSAARQQSDDCCEEPIKLQNSLKEAHLNFNESSLEKELSKNKHHEQNEASRQQADTCFDELKPLQNCLKGKVKSRVILRVDPQAIIDVCLQEKEKQLNELKKQLDWAAKKQKETEVELKKQLDWAAKKQKETEGELAETREQLQSFVSKSREMTQTKQKEMNRKLYDIETSLLMKNPNYRPSCEIVNESLNKEEKIFKNIKAVIEYESNSAKSDNEQNTTESALENNSSSLRVSEYEVHIVTLIAAILKITPFPLSSQSIYSYVVKIDNVVDLQFVERLMRKFPSFFKEVAGEPGSMEKYWTYLDLKPVITI</sequence>
<feature type="compositionally biased region" description="Low complexity" evidence="2">
    <location>
        <begin position="28"/>
        <end position="43"/>
    </location>
</feature>
<protein>
    <submittedName>
        <fullName evidence="3">Uncharacterized protein</fullName>
    </submittedName>
</protein>
<reference evidence="3 4" key="1">
    <citation type="journal article" date="2022" name="Nat. Ecol. Evol.">
        <title>A masculinizing supergene underlies an exaggerated male reproductive morph in a spider.</title>
        <authorList>
            <person name="Hendrickx F."/>
            <person name="De Corte Z."/>
            <person name="Sonet G."/>
            <person name="Van Belleghem S.M."/>
            <person name="Kostlbacher S."/>
            <person name="Vangestel C."/>
        </authorList>
    </citation>
    <scope>NUCLEOTIDE SEQUENCE [LARGE SCALE GENOMIC DNA]</scope>
    <source>
        <strain evidence="3">W744_W776</strain>
    </source>
</reference>
<dbReference type="EMBL" id="JAFNEN010000407">
    <property type="protein sequence ID" value="KAG8183740.1"/>
    <property type="molecule type" value="Genomic_DNA"/>
</dbReference>
<feature type="region of interest" description="Disordered" evidence="2">
    <location>
        <begin position="1"/>
        <end position="43"/>
    </location>
</feature>
<dbReference type="Proteomes" id="UP000827092">
    <property type="component" value="Unassembled WGS sequence"/>
</dbReference>
<feature type="coiled-coil region" evidence="1">
    <location>
        <begin position="299"/>
        <end position="326"/>
    </location>
</feature>
<dbReference type="AlphaFoldDB" id="A0AAV6UJN9"/>
<proteinExistence type="predicted"/>
<evidence type="ECO:0000313" key="3">
    <source>
        <dbReference type="EMBL" id="KAG8183740.1"/>
    </source>
</evidence>
<comment type="caution">
    <text evidence="3">The sequence shown here is derived from an EMBL/GenBank/DDBJ whole genome shotgun (WGS) entry which is preliminary data.</text>
</comment>
<accession>A0AAV6UJN9</accession>
<evidence type="ECO:0000313" key="4">
    <source>
        <dbReference type="Proteomes" id="UP000827092"/>
    </source>
</evidence>
<gene>
    <name evidence="3" type="ORF">JTE90_029322</name>
</gene>
<name>A0AAV6UJN9_9ARAC</name>